<reference evidence="3" key="1">
    <citation type="journal article" date="2020" name="mSystems">
        <title>Genome- and Community-Level Interaction Insights into Carbon Utilization and Element Cycling Functions of Hydrothermarchaeota in Hydrothermal Sediment.</title>
        <authorList>
            <person name="Zhou Z."/>
            <person name="Liu Y."/>
            <person name="Xu W."/>
            <person name="Pan J."/>
            <person name="Luo Z.H."/>
            <person name="Li M."/>
        </authorList>
    </citation>
    <scope>NUCLEOTIDE SEQUENCE [LARGE SCALE GENOMIC DNA]</scope>
    <source>
        <strain evidence="3">HyVt-577</strain>
    </source>
</reference>
<protein>
    <submittedName>
        <fullName evidence="3">Uncharacterized protein</fullName>
    </submittedName>
</protein>
<dbReference type="EMBL" id="DRQG01000086">
    <property type="protein sequence ID" value="HGY55904.1"/>
    <property type="molecule type" value="Genomic_DNA"/>
</dbReference>
<feature type="signal peptide" evidence="2">
    <location>
        <begin position="1"/>
        <end position="22"/>
    </location>
</feature>
<keyword evidence="2" id="KW-0732">Signal</keyword>
<dbReference type="Proteomes" id="UP000885779">
    <property type="component" value="Unassembled WGS sequence"/>
</dbReference>
<keyword evidence="1" id="KW-0472">Membrane</keyword>
<organism evidence="3">
    <name type="scientific">Caldithrix abyssi</name>
    <dbReference type="NCBI Taxonomy" id="187145"/>
    <lineage>
        <taxon>Bacteria</taxon>
        <taxon>Pseudomonadati</taxon>
        <taxon>Calditrichota</taxon>
        <taxon>Calditrichia</taxon>
        <taxon>Calditrichales</taxon>
        <taxon>Calditrichaceae</taxon>
        <taxon>Caldithrix</taxon>
    </lineage>
</organism>
<sequence length="154" mass="17288">MRRFSIFYLFIASLILSSALQAQTVTKRQLAEELKKCDEMLKASQEKIKTLSSALQATDSLMLVHRAATDSLIRNLRARLAVQDSITSLMRINSDTLQAMVRDYKAKLEEVDQLYIAELKKQTRPWFLTGDGLKGLVYGVFIGGALGLIFSLSK</sequence>
<evidence type="ECO:0000256" key="1">
    <source>
        <dbReference type="SAM" id="Phobius"/>
    </source>
</evidence>
<evidence type="ECO:0000256" key="2">
    <source>
        <dbReference type="SAM" id="SignalP"/>
    </source>
</evidence>
<feature type="transmembrane region" description="Helical" evidence="1">
    <location>
        <begin position="135"/>
        <end position="153"/>
    </location>
</feature>
<feature type="chain" id="PRO_5031545091" evidence="2">
    <location>
        <begin position="23"/>
        <end position="154"/>
    </location>
</feature>
<keyword evidence="1" id="KW-1133">Transmembrane helix</keyword>
<accession>A0A7V4U0Z1</accession>
<gene>
    <name evidence="3" type="ORF">ENK44_09390</name>
</gene>
<name>A0A7V4U0Z1_CALAY</name>
<comment type="caution">
    <text evidence="3">The sequence shown here is derived from an EMBL/GenBank/DDBJ whole genome shotgun (WGS) entry which is preliminary data.</text>
</comment>
<evidence type="ECO:0000313" key="3">
    <source>
        <dbReference type="EMBL" id="HGY55904.1"/>
    </source>
</evidence>
<keyword evidence="1" id="KW-0812">Transmembrane</keyword>
<proteinExistence type="predicted"/>
<dbReference type="AlphaFoldDB" id="A0A7V4U0Z1"/>